<name>A0ABN9XNB7_9DINO</name>
<gene>
    <name evidence="1" type="ORF">PCOR1329_LOCUS78292</name>
</gene>
<reference evidence="1" key="1">
    <citation type="submission" date="2023-10" db="EMBL/GenBank/DDBJ databases">
        <authorList>
            <person name="Chen Y."/>
            <person name="Shah S."/>
            <person name="Dougan E. K."/>
            <person name="Thang M."/>
            <person name="Chan C."/>
        </authorList>
    </citation>
    <scope>NUCLEOTIDE SEQUENCE [LARGE SCALE GENOMIC DNA]</scope>
</reference>
<proteinExistence type="predicted"/>
<protein>
    <submittedName>
        <fullName evidence="1">Uncharacterized protein</fullName>
    </submittedName>
</protein>
<keyword evidence="2" id="KW-1185">Reference proteome</keyword>
<comment type="caution">
    <text evidence="1">The sequence shown here is derived from an EMBL/GenBank/DDBJ whole genome shotgun (WGS) entry which is preliminary data.</text>
</comment>
<evidence type="ECO:0000313" key="2">
    <source>
        <dbReference type="Proteomes" id="UP001189429"/>
    </source>
</evidence>
<sequence length="58" mass="6231">MAGQTGSLAKVRGIAEQIRRPAYSLRQFFEDCLCAFPELGLFFVSDTDTAASSGISAE</sequence>
<dbReference type="Proteomes" id="UP001189429">
    <property type="component" value="Unassembled WGS sequence"/>
</dbReference>
<organism evidence="1 2">
    <name type="scientific">Prorocentrum cordatum</name>
    <dbReference type="NCBI Taxonomy" id="2364126"/>
    <lineage>
        <taxon>Eukaryota</taxon>
        <taxon>Sar</taxon>
        <taxon>Alveolata</taxon>
        <taxon>Dinophyceae</taxon>
        <taxon>Prorocentrales</taxon>
        <taxon>Prorocentraceae</taxon>
        <taxon>Prorocentrum</taxon>
    </lineage>
</organism>
<feature type="non-terminal residue" evidence="1">
    <location>
        <position position="58"/>
    </location>
</feature>
<evidence type="ECO:0000313" key="1">
    <source>
        <dbReference type="EMBL" id="CAK0901290.1"/>
    </source>
</evidence>
<dbReference type="EMBL" id="CAUYUJ010020906">
    <property type="protein sequence ID" value="CAK0901290.1"/>
    <property type="molecule type" value="Genomic_DNA"/>
</dbReference>
<accession>A0ABN9XNB7</accession>